<protein>
    <submittedName>
        <fullName evidence="2">Uncharacterized protein</fullName>
    </submittedName>
</protein>
<dbReference type="PANTHER" id="PTHR38847:SF1">
    <property type="entry name" value="PSEUDOURIDINE SYNTHASE RSUA_RLUA-LIKE DOMAIN-CONTAINING PROTEIN"/>
    <property type="match status" value="1"/>
</dbReference>
<dbReference type="AlphaFoldDB" id="A0A388K9G9"/>
<feature type="compositionally biased region" description="Polar residues" evidence="1">
    <location>
        <begin position="660"/>
        <end position="672"/>
    </location>
</feature>
<proteinExistence type="predicted"/>
<dbReference type="InterPro" id="IPR025649">
    <property type="entry name" value="DUF4360"/>
</dbReference>
<dbReference type="Gramene" id="GBG66690">
    <property type="protein sequence ID" value="GBG66690"/>
    <property type="gene ID" value="CBR_g68674"/>
</dbReference>
<feature type="region of interest" description="Disordered" evidence="1">
    <location>
        <begin position="542"/>
        <end position="568"/>
    </location>
</feature>
<sequence length="833" mass="90051">MSKNRLLRRAQVYNAPALGGVAGMRGPGGGLSTTLVGNVRVVAVKGGSVRAPRGGMTVLAATLAPTPAQNSHSLLNGKDTARRDKALGEVLLRDPGGRRSRVTGATGFPGEGGGDELEALDHRGSTILQVVVDEVEVVATATLGRQGGNSVLLTILERAEAEREVAALLRGTAGATAERGTTLGSVMRRGGGVTSTLRREGRSGLKTGPHPLMVPSGLGKKRGAVVRSVSRTESRRAAISRQGWKGRSRFGLCVSYRPRTCSHRHPWRVMLVVFLKQPAEEGGKSPRIRKRVRMKTVFRSSSAVAELAALLLLAVVQLVVNVHVGAPPPGAVKIDGFDYNGDGCPVGSVQGSISCDSKALTVMFNTFTATTDEGQQNMRKSCVVTVMLNYPPGFFFTLGTVTMRGYAKLDAGVKGTMRTGYHISGRIGSGQATHVFNGQFDGNYEVTDYFQNAVGSECGKIRDLNINSEVRVHPGKPPRIGVITMDSQDLKLTQIFAINWSTVLLRWAEKGKKATLGWVAHTTTSSKYEGQKANERYAFVENHHQDPPPSPAPPDVEMTDAQAQQQNRPSELGLQEVADWLMDSLNDVFWDGVYRALIPMLESSDSLQKALLQGLQEGADWQIICQKLLYIVLNRFQPPSAEQEIGAEQEEKEELQSSSTTVRNQAINSCGTQEGGTRKQEQENGLGKASYDDPEVLREEGTEVEGEHPQVLQKAGKKNGKTVSRGMSRGGGRLWEVDDDDQEEDEEGREKDEDVEEEHEVEDDDDMKVARRSVAVIAGVVAVKHNGSAYTVSTAHEALYCVRPSPGTQCSSRARVLMREGKQRGLVVRGDGV</sequence>
<accession>A0A388K9G9</accession>
<dbReference type="Pfam" id="PF14273">
    <property type="entry name" value="DUF4360"/>
    <property type="match status" value="1"/>
</dbReference>
<dbReference type="EMBL" id="BFEA01000078">
    <property type="protein sequence ID" value="GBG66690.1"/>
    <property type="molecule type" value="Genomic_DNA"/>
</dbReference>
<feature type="region of interest" description="Disordered" evidence="1">
    <location>
        <begin position="190"/>
        <end position="217"/>
    </location>
</feature>
<dbReference type="OrthoDB" id="152248at2759"/>
<dbReference type="Proteomes" id="UP000265515">
    <property type="component" value="Unassembled WGS sequence"/>
</dbReference>
<organism evidence="2 3">
    <name type="scientific">Chara braunii</name>
    <name type="common">Braun's stonewort</name>
    <dbReference type="NCBI Taxonomy" id="69332"/>
    <lineage>
        <taxon>Eukaryota</taxon>
        <taxon>Viridiplantae</taxon>
        <taxon>Streptophyta</taxon>
        <taxon>Charophyceae</taxon>
        <taxon>Charales</taxon>
        <taxon>Characeae</taxon>
        <taxon>Chara</taxon>
    </lineage>
</organism>
<evidence type="ECO:0000313" key="2">
    <source>
        <dbReference type="EMBL" id="GBG66690.1"/>
    </source>
</evidence>
<dbReference type="PANTHER" id="PTHR38847">
    <property type="match status" value="1"/>
</dbReference>
<feature type="region of interest" description="Disordered" evidence="1">
    <location>
        <begin position="95"/>
        <end position="116"/>
    </location>
</feature>
<keyword evidence="3" id="KW-1185">Reference proteome</keyword>
<evidence type="ECO:0000256" key="1">
    <source>
        <dbReference type="SAM" id="MobiDB-lite"/>
    </source>
</evidence>
<feature type="compositionally biased region" description="Acidic residues" evidence="1">
    <location>
        <begin position="737"/>
        <end position="766"/>
    </location>
</feature>
<comment type="caution">
    <text evidence="2">The sequence shown here is derived from an EMBL/GenBank/DDBJ whole genome shotgun (WGS) entry which is preliminary data.</text>
</comment>
<feature type="compositionally biased region" description="Basic and acidic residues" evidence="1">
    <location>
        <begin position="695"/>
        <end position="708"/>
    </location>
</feature>
<evidence type="ECO:0000313" key="3">
    <source>
        <dbReference type="Proteomes" id="UP000265515"/>
    </source>
</evidence>
<name>A0A388K9G9_CHABU</name>
<gene>
    <name evidence="2" type="ORF">CBR_g68674</name>
</gene>
<feature type="region of interest" description="Disordered" evidence="1">
    <location>
        <begin position="643"/>
        <end position="766"/>
    </location>
</feature>
<reference evidence="2 3" key="1">
    <citation type="journal article" date="2018" name="Cell">
        <title>The Chara Genome: Secondary Complexity and Implications for Plant Terrestrialization.</title>
        <authorList>
            <person name="Nishiyama T."/>
            <person name="Sakayama H."/>
            <person name="Vries J.D."/>
            <person name="Buschmann H."/>
            <person name="Saint-Marcoux D."/>
            <person name="Ullrich K.K."/>
            <person name="Haas F.B."/>
            <person name="Vanderstraeten L."/>
            <person name="Becker D."/>
            <person name="Lang D."/>
            <person name="Vosolsobe S."/>
            <person name="Rombauts S."/>
            <person name="Wilhelmsson P.K.I."/>
            <person name="Janitza P."/>
            <person name="Kern R."/>
            <person name="Heyl A."/>
            <person name="Rumpler F."/>
            <person name="Villalobos L.I.A.C."/>
            <person name="Clay J.M."/>
            <person name="Skokan R."/>
            <person name="Toyoda A."/>
            <person name="Suzuki Y."/>
            <person name="Kagoshima H."/>
            <person name="Schijlen E."/>
            <person name="Tajeshwar N."/>
            <person name="Catarino B."/>
            <person name="Hetherington A.J."/>
            <person name="Saltykova A."/>
            <person name="Bonnot C."/>
            <person name="Breuninger H."/>
            <person name="Symeonidi A."/>
            <person name="Radhakrishnan G.V."/>
            <person name="Van Nieuwerburgh F."/>
            <person name="Deforce D."/>
            <person name="Chang C."/>
            <person name="Karol K.G."/>
            <person name="Hedrich R."/>
            <person name="Ulvskov P."/>
            <person name="Glockner G."/>
            <person name="Delwiche C.F."/>
            <person name="Petrasek J."/>
            <person name="Van de Peer Y."/>
            <person name="Friml J."/>
            <person name="Beilby M."/>
            <person name="Dolan L."/>
            <person name="Kohara Y."/>
            <person name="Sugano S."/>
            <person name="Fujiyama A."/>
            <person name="Delaux P.-M."/>
            <person name="Quint M."/>
            <person name="TheiBen G."/>
            <person name="Hagemann M."/>
            <person name="Harholt J."/>
            <person name="Dunand C."/>
            <person name="Zachgo S."/>
            <person name="Langdale J."/>
            <person name="Maumus F."/>
            <person name="Straeten D.V.D."/>
            <person name="Gould S.B."/>
            <person name="Rensing S.A."/>
        </authorList>
    </citation>
    <scope>NUCLEOTIDE SEQUENCE [LARGE SCALE GENOMIC DNA]</scope>
    <source>
        <strain evidence="2 3">S276</strain>
    </source>
</reference>